<gene>
    <name evidence="2" type="ORF">SI7747_08010329</name>
    <name evidence="3" type="ORF">SI8410_08011126</name>
</gene>
<protein>
    <recommendedName>
        <fullName evidence="1">Lon N-terminal domain-containing protein</fullName>
    </recommendedName>
</protein>
<dbReference type="Gene3D" id="2.30.130.40">
    <property type="entry name" value="LON domain-like"/>
    <property type="match status" value="1"/>
</dbReference>
<reference evidence="3" key="1">
    <citation type="submission" date="2020-02" db="EMBL/GenBank/DDBJ databases">
        <authorList>
            <person name="Scholz U."/>
            <person name="Mascher M."/>
            <person name="Fiebig A."/>
        </authorList>
    </citation>
    <scope>NUCLEOTIDE SEQUENCE</scope>
</reference>
<evidence type="ECO:0000313" key="2">
    <source>
        <dbReference type="EMBL" id="CAA2624494.1"/>
    </source>
</evidence>
<dbReference type="EMBL" id="LR746271">
    <property type="protein sequence ID" value="CAA7400448.1"/>
    <property type="molecule type" value="Genomic_DNA"/>
</dbReference>
<proteinExistence type="predicted"/>
<evidence type="ECO:0000313" key="4">
    <source>
        <dbReference type="Proteomes" id="UP000663760"/>
    </source>
</evidence>
<evidence type="ECO:0000259" key="1">
    <source>
        <dbReference type="PROSITE" id="PS51787"/>
    </source>
</evidence>
<dbReference type="EMBL" id="LR743595">
    <property type="protein sequence ID" value="CAA2624494.1"/>
    <property type="molecule type" value="Genomic_DNA"/>
</dbReference>
<dbReference type="SUPFAM" id="SSF88697">
    <property type="entry name" value="PUA domain-like"/>
    <property type="match status" value="1"/>
</dbReference>
<dbReference type="PANTHER" id="PTHR46732:SF5">
    <property type="entry name" value="ATP-DEPENDENT PROTEASE LA (LON) DOMAIN PROTEIN"/>
    <property type="match status" value="1"/>
</dbReference>
<name>A0A7I8KTM5_SPIIN</name>
<dbReference type="InterPro" id="IPR003111">
    <property type="entry name" value="Lon_prtase_N"/>
</dbReference>
<evidence type="ECO:0000313" key="3">
    <source>
        <dbReference type="EMBL" id="CAA7400448.1"/>
    </source>
</evidence>
<feature type="domain" description="Lon N-terminal" evidence="1">
    <location>
        <begin position="73"/>
        <end position="300"/>
    </location>
</feature>
<sequence>MSVRTLNLGLPSVRCVSSASAGTSLRPFTLNRLAHRRGFCLAAGCLDVGVSGKSQRLRVLCFSSKSLDSSLDLPLLPFQPDEVLVPSESKTLHLYEARFLALLEESLNKGQKQFVHFVLDPVPSSGSSTGASYAARYGCLVYIENVEKLDIGALVSIRGIGRVSIMNMTQTEPYLRGVAIPMQDGTDGSDSEIVSKVTALKESLANLNNLEIKLKASQDEPLQTRIRSSMIWAEKEAPEVYSQAFIPGVSERISFAALQPVSGSTQTEILTLQRRKLWAMATRDTSKRLNNGLQLVKHNIALIAAKLAIQSVEI</sequence>
<keyword evidence="4" id="KW-1185">Reference proteome</keyword>
<dbReference type="Proteomes" id="UP000663760">
    <property type="component" value="Chromosome 8"/>
</dbReference>
<dbReference type="PROSITE" id="PS51787">
    <property type="entry name" value="LON_N"/>
    <property type="match status" value="1"/>
</dbReference>
<dbReference type="OrthoDB" id="3919at2759"/>
<dbReference type="PANTHER" id="PTHR46732">
    <property type="entry name" value="ATP-DEPENDENT PROTEASE LA (LON) DOMAIN PROTEIN"/>
    <property type="match status" value="1"/>
</dbReference>
<dbReference type="Pfam" id="PF02190">
    <property type="entry name" value="LON_substr_bdg"/>
    <property type="match status" value="1"/>
</dbReference>
<dbReference type="AlphaFoldDB" id="A0A7I8KTM5"/>
<organism evidence="3 4">
    <name type="scientific">Spirodela intermedia</name>
    <name type="common">Intermediate duckweed</name>
    <dbReference type="NCBI Taxonomy" id="51605"/>
    <lineage>
        <taxon>Eukaryota</taxon>
        <taxon>Viridiplantae</taxon>
        <taxon>Streptophyta</taxon>
        <taxon>Embryophyta</taxon>
        <taxon>Tracheophyta</taxon>
        <taxon>Spermatophyta</taxon>
        <taxon>Magnoliopsida</taxon>
        <taxon>Liliopsida</taxon>
        <taxon>Araceae</taxon>
        <taxon>Lemnoideae</taxon>
        <taxon>Spirodela</taxon>
    </lineage>
</organism>
<accession>A0A7I8KTM5</accession>
<dbReference type="InterPro" id="IPR015947">
    <property type="entry name" value="PUA-like_sf"/>
</dbReference>
<dbReference type="InterPro" id="IPR046336">
    <property type="entry name" value="Lon_prtase_N_sf"/>
</dbReference>